<dbReference type="InterPro" id="IPR052965">
    <property type="entry name" value="Pigment-catalase-like"/>
</dbReference>
<feature type="signal peptide" evidence="1">
    <location>
        <begin position="1"/>
        <end position="22"/>
    </location>
</feature>
<dbReference type="EMBL" id="CABFOC020000035">
    <property type="protein sequence ID" value="CAH0049645.1"/>
    <property type="molecule type" value="Genomic_DNA"/>
</dbReference>
<dbReference type="InterPro" id="IPR009078">
    <property type="entry name" value="Ferritin-like_SF"/>
</dbReference>
<comment type="caution">
    <text evidence="2">The sequence shown here is derived from an EMBL/GenBank/DDBJ whole genome shotgun (WGS) entry which is preliminary data.</text>
</comment>
<dbReference type="SUPFAM" id="SSF47240">
    <property type="entry name" value="Ferritin-like"/>
    <property type="match status" value="1"/>
</dbReference>
<dbReference type="OrthoDB" id="1001765at2759"/>
<evidence type="ECO:0008006" key="4">
    <source>
        <dbReference type="Google" id="ProtNLM"/>
    </source>
</evidence>
<feature type="chain" id="PRO_5040430725" description="Protein rds1" evidence="1">
    <location>
        <begin position="23"/>
        <end position="323"/>
    </location>
</feature>
<proteinExistence type="predicted"/>
<dbReference type="Proteomes" id="UP000775872">
    <property type="component" value="Unassembled WGS sequence"/>
</dbReference>
<organism evidence="2 3">
    <name type="scientific">Clonostachys solani</name>
    <dbReference type="NCBI Taxonomy" id="160281"/>
    <lineage>
        <taxon>Eukaryota</taxon>
        <taxon>Fungi</taxon>
        <taxon>Dikarya</taxon>
        <taxon>Ascomycota</taxon>
        <taxon>Pezizomycotina</taxon>
        <taxon>Sordariomycetes</taxon>
        <taxon>Hypocreomycetidae</taxon>
        <taxon>Hypocreales</taxon>
        <taxon>Bionectriaceae</taxon>
        <taxon>Clonostachys</taxon>
    </lineage>
</organism>
<reference evidence="2 3" key="2">
    <citation type="submission" date="2021-10" db="EMBL/GenBank/DDBJ databases">
        <authorList>
            <person name="Piombo E."/>
        </authorList>
    </citation>
    <scope>NUCLEOTIDE SEQUENCE [LARGE SCALE GENOMIC DNA]</scope>
</reference>
<keyword evidence="3" id="KW-1185">Reference proteome</keyword>
<gene>
    <name evidence="2" type="ORF">CSOL1703_00001603</name>
</gene>
<dbReference type="Pfam" id="PF13668">
    <property type="entry name" value="Ferritin_2"/>
    <property type="match status" value="1"/>
</dbReference>
<reference evidence="3" key="1">
    <citation type="submission" date="2019-06" db="EMBL/GenBank/DDBJ databases">
        <authorList>
            <person name="Broberg M."/>
        </authorList>
    </citation>
    <scope>NUCLEOTIDE SEQUENCE [LARGE SCALE GENOMIC DNA]</scope>
</reference>
<dbReference type="CDD" id="cd00657">
    <property type="entry name" value="Ferritin_like"/>
    <property type="match status" value="1"/>
</dbReference>
<keyword evidence="1" id="KW-0732">Signal</keyword>
<dbReference type="AlphaFoldDB" id="A0A9P0EJH0"/>
<accession>A0A9P0EJH0</accession>
<evidence type="ECO:0000313" key="3">
    <source>
        <dbReference type="Proteomes" id="UP000775872"/>
    </source>
</evidence>
<evidence type="ECO:0000313" key="2">
    <source>
        <dbReference type="EMBL" id="CAH0049645.1"/>
    </source>
</evidence>
<evidence type="ECO:0000256" key="1">
    <source>
        <dbReference type="SAM" id="SignalP"/>
    </source>
</evidence>
<dbReference type="PANTHER" id="PTHR31694:SF26">
    <property type="entry name" value="OS05G0151100 PROTEIN"/>
    <property type="match status" value="1"/>
</dbReference>
<sequence length="323" mass="34327">MYHIYYTLFASFAASLFLPATAAPVNSRNVTAPNGGDISILNYALTLEFLERRFYTEGLQNFTAQDFHNAGFSPDFYEQMKTVLRDEQTHVDFLAGALGPKAIQEPTFSFPVKDVHSFIGLSSVLEGVGTSAYLGAAPAIADKNYLTAAGSILAVEARHSSYIRAALGQKPIPNPFDTPLGFNQVFSLAAQFVTGFAPGTNLPFKAFPPLTATNPTSSPTYHAGQGNVVLTNAFQNAQNAGSVTENTKVFAVFFSGLQTYHVPAIRSGNDYTATVPGADFSKAGQPAPAGQVYLVLSTADGGENNTISDENTISGVAILEVDN</sequence>
<name>A0A9P0EJH0_9HYPO</name>
<dbReference type="PANTHER" id="PTHR31694">
    <property type="entry name" value="DESICCATION-LIKE PROTEIN"/>
    <property type="match status" value="1"/>
</dbReference>
<protein>
    <recommendedName>
        <fullName evidence="4">Protein rds1</fullName>
    </recommendedName>
</protein>